<dbReference type="InterPro" id="IPR012678">
    <property type="entry name" value="Ribosomal_uL23/eL15/eS24_sf"/>
</dbReference>
<evidence type="ECO:0000256" key="1">
    <source>
        <dbReference type="ARBA" id="ARBA00006700"/>
    </source>
</evidence>
<gene>
    <name evidence="4 5" type="primary">rplW</name>
</gene>
<dbReference type="EMBL" id="KT006964">
    <property type="protein sequence ID" value="AKQ01385.1"/>
    <property type="molecule type" value="Genomic_DNA"/>
</dbReference>
<dbReference type="NCBIfam" id="NF004363">
    <property type="entry name" value="PRK05738.2-4"/>
    <property type="match status" value="1"/>
</dbReference>
<evidence type="ECO:0000256" key="2">
    <source>
        <dbReference type="ARBA" id="ARBA00022980"/>
    </source>
</evidence>
<keyword evidence="4" id="KW-0694">RNA-binding</keyword>
<dbReference type="SUPFAM" id="SSF54189">
    <property type="entry name" value="Ribosomal proteins S24e, L23 and L15e"/>
    <property type="match status" value="1"/>
</dbReference>
<dbReference type="GO" id="GO:0005840">
    <property type="term" value="C:ribosome"/>
    <property type="evidence" value="ECO:0007669"/>
    <property type="project" value="UniProtKB-KW"/>
</dbReference>
<dbReference type="AlphaFoldDB" id="A0A0H4T3V0"/>
<keyword evidence="4" id="KW-0699">rRNA-binding</keyword>
<evidence type="ECO:0000256" key="4">
    <source>
        <dbReference type="HAMAP-Rule" id="MF_01369"/>
    </source>
</evidence>
<protein>
    <recommendedName>
        <fullName evidence="4">Large ribosomal subunit protein uL23</fullName>
    </recommendedName>
</protein>
<dbReference type="InterPro" id="IPR013025">
    <property type="entry name" value="Ribosomal_uL23-like"/>
</dbReference>
<dbReference type="GO" id="GO:1990904">
    <property type="term" value="C:ribonucleoprotein complex"/>
    <property type="evidence" value="ECO:0007669"/>
    <property type="project" value="UniProtKB-KW"/>
</dbReference>
<dbReference type="InterPro" id="IPR012677">
    <property type="entry name" value="Nucleotide-bd_a/b_plait_sf"/>
</dbReference>
<sequence>MKKKKPYDVIKSRYVTEKASVLQGLEHATSNPCITRCNTPKALFLVDKRANKKEIAEAVEEIYAGRGVKVTGVNTITMKPKPRRVRGREGFKAGYKKAVVSFSPGDVLEESV</sequence>
<reference evidence="5" key="1">
    <citation type="journal article" date="2015" name="ISME J.">
        <title>Aquifer environment selects for microbial species cohorts in sediment and groundwater.</title>
        <authorList>
            <person name="Hug L.A."/>
            <person name="Thomas B.C."/>
            <person name="Brown C.T."/>
            <person name="Frischkorn K.R."/>
            <person name="Williams K.H."/>
            <person name="Tringe S.G."/>
            <person name="Banfield J.F."/>
        </authorList>
    </citation>
    <scope>NUCLEOTIDE SEQUENCE</scope>
</reference>
<dbReference type="Pfam" id="PF00276">
    <property type="entry name" value="Ribosomal_L23"/>
    <property type="match status" value="1"/>
</dbReference>
<comment type="similarity">
    <text evidence="1 4">Belongs to the universal ribosomal protein uL23 family.</text>
</comment>
<name>A0A0H4T3V0_9BACT</name>
<dbReference type="HAMAP" id="MF_01369_B">
    <property type="entry name" value="Ribosomal_uL23_B"/>
    <property type="match status" value="1"/>
</dbReference>
<comment type="subunit">
    <text evidence="4">Part of the 50S ribosomal subunit. Contacts protein L29, and trigger factor when it is bound to the ribosome.</text>
</comment>
<accession>A0A0H4T3V0</accession>
<keyword evidence="2 4" id="KW-0689">Ribosomal protein</keyword>
<evidence type="ECO:0000256" key="3">
    <source>
        <dbReference type="ARBA" id="ARBA00023274"/>
    </source>
</evidence>
<keyword evidence="3 4" id="KW-0687">Ribonucleoprotein</keyword>
<proteinExistence type="inferred from homology"/>
<evidence type="ECO:0000313" key="5">
    <source>
        <dbReference type="EMBL" id="AKQ01385.1"/>
    </source>
</evidence>
<comment type="function">
    <text evidence="4">One of the early assembly proteins it binds 23S rRNA. One of the proteins that surrounds the polypeptide exit tunnel on the outside of the ribosome. Forms the main docking site for trigger factor binding to the ribosome.</text>
</comment>
<dbReference type="GO" id="GO:0019843">
    <property type="term" value="F:rRNA binding"/>
    <property type="evidence" value="ECO:0007669"/>
    <property type="project" value="UniProtKB-UniRule"/>
</dbReference>
<dbReference type="GO" id="GO:0006412">
    <property type="term" value="P:translation"/>
    <property type="evidence" value="ECO:0007669"/>
    <property type="project" value="UniProtKB-UniRule"/>
</dbReference>
<organism evidence="5">
    <name type="scientific">uncultured Chlamydiae bacterium Rifle_16ft_4_minimus_1822</name>
    <dbReference type="NCBI Taxonomy" id="1665093"/>
    <lineage>
        <taxon>Bacteria</taxon>
        <taxon>Pseudomonadati</taxon>
        <taxon>Chlamydiota</taxon>
        <taxon>Chlamydiia</taxon>
        <taxon>environmental samples</taxon>
    </lineage>
</organism>
<dbReference type="Gene3D" id="3.30.70.330">
    <property type="match status" value="1"/>
</dbReference>
<dbReference type="GO" id="GO:0003735">
    <property type="term" value="F:structural constituent of ribosome"/>
    <property type="evidence" value="ECO:0007669"/>
    <property type="project" value="InterPro"/>
</dbReference>